<dbReference type="GO" id="GO:0016787">
    <property type="term" value="F:hydrolase activity"/>
    <property type="evidence" value="ECO:0007669"/>
    <property type="project" value="InterPro"/>
</dbReference>
<feature type="signal peptide" evidence="1">
    <location>
        <begin position="1"/>
        <end position="28"/>
    </location>
</feature>
<keyword evidence="4" id="KW-1185">Reference proteome</keyword>
<evidence type="ECO:0000313" key="4">
    <source>
        <dbReference type="Proteomes" id="UP000054498"/>
    </source>
</evidence>
<protein>
    <recommendedName>
        <fullName evidence="2">Calcineurin-like phosphoesterase domain-containing protein</fullName>
    </recommendedName>
</protein>
<dbReference type="EMBL" id="KK100706">
    <property type="protein sequence ID" value="KIZ04207.1"/>
    <property type="molecule type" value="Genomic_DNA"/>
</dbReference>
<keyword evidence="1" id="KW-0732">Signal</keyword>
<evidence type="ECO:0000256" key="1">
    <source>
        <dbReference type="SAM" id="SignalP"/>
    </source>
</evidence>
<dbReference type="Gene3D" id="3.60.21.10">
    <property type="match status" value="1"/>
</dbReference>
<dbReference type="Proteomes" id="UP000054498">
    <property type="component" value="Unassembled WGS sequence"/>
</dbReference>
<dbReference type="AlphaFoldDB" id="A0A0D2MUN0"/>
<dbReference type="PANTHER" id="PTHR14795">
    <property type="entry name" value="HELICASE RELATED"/>
    <property type="match status" value="1"/>
</dbReference>
<dbReference type="InterPro" id="IPR004843">
    <property type="entry name" value="Calcineurin-like_PHP"/>
</dbReference>
<accession>A0A0D2MUN0</accession>
<name>A0A0D2MUN0_9CHLO</name>
<dbReference type="Pfam" id="PF00149">
    <property type="entry name" value="Metallophos"/>
    <property type="match status" value="1"/>
</dbReference>
<dbReference type="GeneID" id="25736627"/>
<proteinExistence type="predicted"/>
<dbReference type="KEGG" id="mng:MNEG_3749"/>
<evidence type="ECO:0000313" key="3">
    <source>
        <dbReference type="EMBL" id="KIZ04207.1"/>
    </source>
</evidence>
<dbReference type="InterPro" id="IPR029052">
    <property type="entry name" value="Metallo-depent_PP-like"/>
</dbReference>
<evidence type="ECO:0000259" key="2">
    <source>
        <dbReference type="Pfam" id="PF00149"/>
    </source>
</evidence>
<feature type="domain" description="Calcineurin-like phosphoesterase" evidence="2">
    <location>
        <begin position="45"/>
        <end position="139"/>
    </location>
</feature>
<dbReference type="RefSeq" id="XP_013903226.1">
    <property type="nucleotide sequence ID" value="XM_014047772.1"/>
</dbReference>
<sequence>MLDPPTLLRWALAVWALAATSVTGAALATPGTRAPAASASVAWAVQVSDLHISRFKHPAIAPDLVAFGESVLAALRPSALLLTGDLVDAKTASQEGSQQYPQEWQAYAAAWRGAAAAAGLDASHVIDMRGNHDVFDAARGEPSGADRFAESSATAAALGAAGAAARVRVTEISPRLVVRLGGDADADAGAAAVTAQDGDRGGGSCPAAVLIGVDATPDVRMYGYT</sequence>
<dbReference type="OrthoDB" id="552315at2759"/>
<dbReference type="PANTHER" id="PTHR14795:SF0">
    <property type="entry name" value="TRANSMEMBRANE PROTEIN 62"/>
    <property type="match status" value="1"/>
</dbReference>
<reference evidence="3 4" key="1">
    <citation type="journal article" date="2013" name="BMC Genomics">
        <title>Reconstruction of the lipid metabolism for the microalga Monoraphidium neglectum from its genome sequence reveals characteristics suitable for biofuel production.</title>
        <authorList>
            <person name="Bogen C."/>
            <person name="Al-Dilaimi A."/>
            <person name="Albersmeier A."/>
            <person name="Wichmann J."/>
            <person name="Grundmann M."/>
            <person name="Rupp O."/>
            <person name="Lauersen K.J."/>
            <person name="Blifernez-Klassen O."/>
            <person name="Kalinowski J."/>
            <person name="Goesmann A."/>
            <person name="Mussgnug J.H."/>
            <person name="Kruse O."/>
        </authorList>
    </citation>
    <scope>NUCLEOTIDE SEQUENCE [LARGE SCALE GENOMIC DNA]</scope>
    <source>
        <strain evidence="3 4">SAG 48.87</strain>
    </source>
</reference>
<organism evidence="3 4">
    <name type="scientific">Monoraphidium neglectum</name>
    <dbReference type="NCBI Taxonomy" id="145388"/>
    <lineage>
        <taxon>Eukaryota</taxon>
        <taxon>Viridiplantae</taxon>
        <taxon>Chlorophyta</taxon>
        <taxon>core chlorophytes</taxon>
        <taxon>Chlorophyceae</taxon>
        <taxon>CS clade</taxon>
        <taxon>Sphaeropleales</taxon>
        <taxon>Selenastraceae</taxon>
        <taxon>Monoraphidium</taxon>
    </lineage>
</organism>
<feature type="chain" id="PRO_5002248094" description="Calcineurin-like phosphoesterase domain-containing protein" evidence="1">
    <location>
        <begin position="29"/>
        <end position="225"/>
    </location>
</feature>
<dbReference type="SUPFAM" id="SSF56300">
    <property type="entry name" value="Metallo-dependent phosphatases"/>
    <property type="match status" value="1"/>
</dbReference>
<gene>
    <name evidence="3" type="ORF">MNEG_3749</name>
</gene>